<keyword evidence="3" id="KW-1185">Reference proteome</keyword>
<dbReference type="Proteomes" id="UP000054279">
    <property type="component" value="Unassembled WGS sequence"/>
</dbReference>
<protein>
    <submittedName>
        <fullName evidence="2">Uncharacterized protein</fullName>
    </submittedName>
</protein>
<proteinExistence type="predicted"/>
<feature type="region of interest" description="Disordered" evidence="1">
    <location>
        <begin position="1"/>
        <end position="25"/>
    </location>
</feature>
<dbReference type="EMBL" id="KN837221">
    <property type="protein sequence ID" value="KIJ32827.1"/>
    <property type="molecule type" value="Genomic_DNA"/>
</dbReference>
<accession>A0A0C9UU87</accession>
<evidence type="ECO:0000313" key="2">
    <source>
        <dbReference type="EMBL" id="KIJ32827.1"/>
    </source>
</evidence>
<evidence type="ECO:0000313" key="3">
    <source>
        <dbReference type="Proteomes" id="UP000054279"/>
    </source>
</evidence>
<organism evidence="2 3">
    <name type="scientific">Sphaerobolus stellatus (strain SS14)</name>
    <dbReference type="NCBI Taxonomy" id="990650"/>
    <lineage>
        <taxon>Eukaryota</taxon>
        <taxon>Fungi</taxon>
        <taxon>Dikarya</taxon>
        <taxon>Basidiomycota</taxon>
        <taxon>Agaricomycotina</taxon>
        <taxon>Agaricomycetes</taxon>
        <taxon>Phallomycetidae</taxon>
        <taxon>Geastrales</taxon>
        <taxon>Sphaerobolaceae</taxon>
        <taxon>Sphaerobolus</taxon>
    </lineage>
</organism>
<name>A0A0C9UU87_SPHS4</name>
<sequence>MLQQQKVEQERMLQATPEEAEKKKDKLDYVVRLQTELAESSTRIQAIKRMYGE</sequence>
<gene>
    <name evidence="2" type="ORF">M422DRAFT_265310</name>
</gene>
<reference evidence="2 3" key="1">
    <citation type="submission" date="2014-06" db="EMBL/GenBank/DDBJ databases">
        <title>Evolutionary Origins and Diversification of the Mycorrhizal Mutualists.</title>
        <authorList>
            <consortium name="DOE Joint Genome Institute"/>
            <consortium name="Mycorrhizal Genomics Consortium"/>
            <person name="Kohler A."/>
            <person name="Kuo A."/>
            <person name="Nagy L.G."/>
            <person name="Floudas D."/>
            <person name="Copeland A."/>
            <person name="Barry K.W."/>
            <person name="Cichocki N."/>
            <person name="Veneault-Fourrey C."/>
            <person name="LaButti K."/>
            <person name="Lindquist E.A."/>
            <person name="Lipzen A."/>
            <person name="Lundell T."/>
            <person name="Morin E."/>
            <person name="Murat C."/>
            <person name="Riley R."/>
            <person name="Ohm R."/>
            <person name="Sun H."/>
            <person name="Tunlid A."/>
            <person name="Henrissat B."/>
            <person name="Grigoriev I.V."/>
            <person name="Hibbett D.S."/>
            <person name="Martin F."/>
        </authorList>
    </citation>
    <scope>NUCLEOTIDE SEQUENCE [LARGE SCALE GENOMIC DNA]</scope>
    <source>
        <strain evidence="2 3">SS14</strain>
    </source>
</reference>
<dbReference type="AlphaFoldDB" id="A0A0C9UU87"/>
<dbReference type="HOGENOM" id="CLU_3070194_0_0_1"/>
<evidence type="ECO:0000256" key="1">
    <source>
        <dbReference type="SAM" id="MobiDB-lite"/>
    </source>
</evidence>